<reference evidence="15" key="2">
    <citation type="submission" date="2025-08" db="UniProtKB">
        <authorList>
            <consortium name="Ensembl"/>
        </authorList>
    </citation>
    <scope>IDENTIFICATION</scope>
    <source>
        <strain evidence="15">Glennie</strain>
    </source>
</reference>
<dbReference type="GO" id="GO:0005576">
    <property type="term" value="C:extracellular region"/>
    <property type="evidence" value="ECO:0007669"/>
    <property type="project" value="InterPro"/>
</dbReference>
<evidence type="ECO:0000256" key="6">
    <source>
        <dbReference type="ARBA" id="ARBA00022968"/>
    </source>
</evidence>
<dbReference type="PANTHER" id="PTHR24252">
    <property type="entry name" value="ACROSIN-RELATED"/>
    <property type="match status" value="1"/>
</dbReference>
<comment type="similarity">
    <text evidence="10">Belongs to the peptidase S1 family.</text>
</comment>
<feature type="domain" description="Peptidase S1" evidence="14">
    <location>
        <begin position="195"/>
        <end position="425"/>
    </location>
</feature>
<reference evidence="15" key="3">
    <citation type="submission" date="2025-09" db="UniProtKB">
        <authorList>
            <consortium name="Ensembl"/>
        </authorList>
    </citation>
    <scope>IDENTIFICATION</scope>
    <source>
        <strain evidence="15">Glennie</strain>
    </source>
</reference>
<dbReference type="AlphaFoldDB" id="F6S8N8"/>
<accession>F6S8N8</accession>
<evidence type="ECO:0000256" key="11">
    <source>
        <dbReference type="PIRSR" id="PIRSR037941-1"/>
    </source>
</evidence>
<dbReference type="eggNOG" id="KOG3627">
    <property type="taxonomic scope" value="Eukaryota"/>
</dbReference>
<keyword evidence="16" id="KW-1185">Reference proteome</keyword>
<dbReference type="PROSITE" id="PS50240">
    <property type="entry name" value="TRYPSIN_DOM"/>
    <property type="match status" value="1"/>
</dbReference>
<dbReference type="Ensembl" id="ENSOANT00000006293.2">
    <property type="protein sequence ID" value="ENSOANP00000006291.2"/>
    <property type="gene ID" value="ENSOANG00000003973.4"/>
</dbReference>
<evidence type="ECO:0000256" key="3">
    <source>
        <dbReference type="ARBA" id="ARBA00022692"/>
    </source>
</evidence>
<dbReference type="Gene3D" id="3.30.70.960">
    <property type="entry name" value="SEA domain"/>
    <property type="match status" value="1"/>
</dbReference>
<evidence type="ECO:0000256" key="10">
    <source>
        <dbReference type="PIRNR" id="PIRNR037941"/>
    </source>
</evidence>
<dbReference type="PROSITE" id="PS00135">
    <property type="entry name" value="TRYPSIN_SER"/>
    <property type="match status" value="1"/>
</dbReference>
<dbReference type="PIRSF" id="PIRSF037941">
    <property type="entry name" value="TMPRSS11ABCDE"/>
    <property type="match status" value="1"/>
</dbReference>
<dbReference type="STRING" id="9258.ENSOANP00000006291"/>
<dbReference type="EC" id="3.4.21.-" evidence="10"/>
<dbReference type="FunFam" id="2.40.10.10:FF:000003">
    <property type="entry name" value="Transmembrane serine protease 3"/>
    <property type="match status" value="1"/>
</dbReference>
<evidence type="ECO:0000256" key="4">
    <source>
        <dbReference type="ARBA" id="ARBA00022801"/>
    </source>
</evidence>
<sequence>MLYSQLGPGTRPWKPWMILLIVLAVSLVVALVIGLLVYFLVYVQKPHYYEVTFKIPSISHSGELQEENSQAVRDLKLRITDRSFPFFLQVDKALQESNVNAHYLNSHLVRLRPSGGGVKADVLLKFQFVSADNEAAVKKRAENILNQKLQAGPHFLEIDFESPYFRAMGKVPAEHLIHSDCGIRMDSTSLTDRIVVGGTAAKEGDWPWQASLQLNDNHLCGASLLSDTWLVTAAHCFDNNRNPRQWSVSFGTTLRPAKMKRRVKLIIIHESYRTYSHEHDIAMLQLSLPVTFSSDVHRVCLPEASYHIPSGSTVFVSGWGTFNTNGHMPNRLRQARVKTIDREVCNRPEVYGGAISSGMLCAGFLSGKIDACKGDSGGPLVLQDIRDVWYLVGIVSWGIDCGKENKPGVYTRLTVYRNWIASKTGL</sequence>
<feature type="transmembrane region" description="Helical" evidence="12">
    <location>
        <begin position="16"/>
        <end position="41"/>
    </location>
</feature>
<feature type="active site" description="Charge relay system" evidence="11">
    <location>
        <position position="235"/>
    </location>
</feature>
<evidence type="ECO:0000256" key="9">
    <source>
        <dbReference type="ARBA" id="ARBA00023157"/>
    </source>
</evidence>
<dbReference type="InterPro" id="IPR001314">
    <property type="entry name" value="Peptidase_S1A"/>
</dbReference>
<keyword evidence="9" id="KW-1015">Disulfide bond</keyword>
<dbReference type="Pfam" id="PF00089">
    <property type="entry name" value="Trypsin"/>
    <property type="match status" value="1"/>
</dbReference>
<keyword evidence="5 10" id="KW-0720">Serine protease</keyword>
<dbReference type="InterPro" id="IPR036364">
    <property type="entry name" value="SEA_dom_sf"/>
</dbReference>
<protein>
    <recommendedName>
        <fullName evidence="10">Transmembrane protease serine</fullName>
        <ecNumber evidence="10">3.4.21.-</ecNumber>
    </recommendedName>
</protein>
<dbReference type="InterPro" id="IPR009003">
    <property type="entry name" value="Peptidase_S1_PA"/>
</dbReference>
<dbReference type="GO" id="GO:0005886">
    <property type="term" value="C:plasma membrane"/>
    <property type="evidence" value="ECO:0000318"/>
    <property type="project" value="GO_Central"/>
</dbReference>
<evidence type="ECO:0000256" key="2">
    <source>
        <dbReference type="ARBA" id="ARBA00022670"/>
    </source>
</evidence>
<dbReference type="SMART" id="SM00020">
    <property type="entry name" value="Tryp_SPc"/>
    <property type="match status" value="1"/>
</dbReference>
<keyword evidence="6" id="KW-0735">Signal-anchor</keyword>
<dbReference type="Gene3D" id="2.40.10.10">
    <property type="entry name" value="Trypsin-like serine proteases"/>
    <property type="match status" value="2"/>
</dbReference>
<dbReference type="HOGENOM" id="CLU_006842_19_0_1"/>
<dbReference type="OMA" id="AFDQKFY"/>
<dbReference type="InterPro" id="IPR033116">
    <property type="entry name" value="TRYPSIN_SER"/>
</dbReference>
<dbReference type="GeneTree" id="ENSGT00940000163094"/>
<evidence type="ECO:0000256" key="8">
    <source>
        <dbReference type="ARBA" id="ARBA00023136"/>
    </source>
</evidence>
<dbReference type="SUPFAM" id="SSF82671">
    <property type="entry name" value="SEA domain"/>
    <property type="match status" value="1"/>
</dbReference>
<dbReference type="MEROPS" id="S01.436"/>
<feature type="active site" description="Charge relay system" evidence="11">
    <location>
        <position position="376"/>
    </location>
</feature>
<reference evidence="15 16" key="1">
    <citation type="journal article" date="2008" name="Nature">
        <title>Genome analysis of the platypus reveals unique signatures of evolution.</title>
        <authorList>
            <person name="Warren W.C."/>
            <person name="Hillier L.W."/>
            <person name="Marshall Graves J.A."/>
            <person name="Birney E."/>
            <person name="Ponting C.P."/>
            <person name="Grutzner F."/>
            <person name="Belov K."/>
            <person name="Miller W."/>
            <person name="Clarke L."/>
            <person name="Chinwalla A.T."/>
            <person name="Yang S.P."/>
            <person name="Heger A."/>
            <person name="Locke D.P."/>
            <person name="Miethke P."/>
            <person name="Waters P.D."/>
            <person name="Veyrunes F."/>
            <person name="Fulton L."/>
            <person name="Fulton B."/>
            <person name="Graves T."/>
            <person name="Wallis J."/>
            <person name="Puente X.S."/>
            <person name="Lopez-Otin C."/>
            <person name="Ordonez G.R."/>
            <person name="Eichler E.E."/>
            <person name="Chen L."/>
            <person name="Cheng Z."/>
            <person name="Deakin J.E."/>
            <person name="Alsop A."/>
            <person name="Thompson K."/>
            <person name="Kirby P."/>
            <person name="Papenfuss A.T."/>
            <person name="Wakefield M.J."/>
            <person name="Olender T."/>
            <person name="Lancet D."/>
            <person name="Huttley G.A."/>
            <person name="Smit A.F."/>
            <person name="Pask A."/>
            <person name="Temple-Smith P."/>
            <person name="Batzer M.A."/>
            <person name="Walker J.A."/>
            <person name="Konkel M.K."/>
            <person name="Harris R.S."/>
            <person name="Whittington C.M."/>
            <person name="Wong E.S."/>
            <person name="Gemmell N.J."/>
            <person name="Buschiazzo E."/>
            <person name="Vargas Jentzsch I.M."/>
            <person name="Merkel A."/>
            <person name="Schmitz J."/>
            <person name="Zemann A."/>
            <person name="Churakov G."/>
            <person name="Kriegs J.O."/>
            <person name="Brosius J."/>
            <person name="Murchison E.P."/>
            <person name="Sachidanandam R."/>
            <person name="Smith C."/>
            <person name="Hannon G.J."/>
            <person name="Tsend-Ayush E."/>
            <person name="McMillan D."/>
            <person name="Attenborough R."/>
            <person name="Rens W."/>
            <person name="Ferguson-Smith M."/>
            <person name="Lefevre C.M."/>
            <person name="Sharp J.A."/>
            <person name="Nicholas K.R."/>
            <person name="Ray D.A."/>
            <person name="Kube M."/>
            <person name="Reinhardt R."/>
            <person name="Pringle T.H."/>
            <person name="Taylor J."/>
            <person name="Jones R.C."/>
            <person name="Nixon B."/>
            <person name="Dacheux J.L."/>
            <person name="Niwa H."/>
            <person name="Sekita Y."/>
            <person name="Huang X."/>
            <person name="Stark A."/>
            <person name="Kheradpour P."/>
            <person name="Kellis M."/>
            <person name="Flicek P."/>
            <person name="Chen Y."/>
            <person name="Webber C."/>
            <person name="Hardison R."/>
            <person name="Nelson J."/>
            <person name="Hallsworth-Pepin K."/>
            <person name="Delehaunty K."/>
            <person name="Markovic C."/>
            <person name="Minx P."/>
            <person name="Feng Y."/>
            <person name="Kremitzki C."/>
            <person name="Mitreva M."/>
            <person name="Glasscock J."/>
            <person name="Wylie T."/>
            <person name="Wohldmann P."/>
            <person name="Thiru P."/>
            <person name="Nhan M.N."/>
            <person name="Pohl C.S."/>
            <person name="Smith S.M."/>
            <person name="Hou S."/>
            <person name="Nefedov M."/>
            <person name="de Jong P.J."/>
            <person name="Renfree M.B."/>
            <person name="Mardis E.R."/>
            <person name="Wilson R.K."/>
        </authorList>
    </citation>
    <scope>NUCLEOTIDE SEQUENCE [LARGE SCALE GENOMIC DNA]</scope>
    <source>
        <strain evidence="15 16">Glennie</strain>
    </source>
</reference>
<keyword evidence="3 12" id="KW-0812">Transmembrane</keyword>
<dbReference type="PRINTS" id="PR00722">
    <property type="entry name" value="CHYMOTRYPSIN"/>
</dbReference>
<dbReference type="PROSITE" id="PS00134">
    <property type="entry name" value="TRYPSIN_HIS"/>
    <property type="match status" value="1"/>
</dbReference>
<keyword evidence="8 10" id="KW-0472">Membrane</keyword>
<comment type="subcellular location">
    <subcellularLocation>
        <location evidence="1">Membrane</location>
        <topology evidence="1">Single-pass type II membrane protein</topology>
    </subcellularLocation>
</comment>
<dbReference type="GO" id="GO:0008236">
    <property type="term" value="F:serine-type peptidase activity"/>
    <property type="evidence" value="ECO:0000318"/>
    <property type="project" value="GO_Central"/>
</dbReference>
<evidence type="ECO:0000313" key="16">
    <source>
        <dbReference type="Proteomes" id="UP000002279"/>
    </source>
</evidence>
<dbReference type="Pfam" id="PF01390">
    <property type="entry name" value="SEA"/>
    <property type="match status" value="1"/>
</dbReference>
<dbReference type="InterPro" id="IPR001254">
    <property type="entry name" value="Trypsin_dom"/>
</dbReference>
<dbReference type="GO" id="GO:0004252">
    <property type="term" value="F:serine-type endopeptidase activity"/>
    <property type="evidence" value="ECO:0007669"/>
    <property type="project" value="UniProtKB-UniRule"/>
</dbReference>
<dbReference type="InterPro" id="IPR000082">
    <property type="entry name" value="SEA_dom"/>
</dbReference>
<feature type="domain" description="SEA" evidence="13">
    <location>
        <begin position="45"/>
        <end position="172"/>
    </location>
</feature>
<feature type="active site" description="Charge relay system" evidence="11">
    <location>
        <position position="280"/>
    </location>
</feature>
<evidence type="ECO:0000256" key="1">
    <source>
        <dbReference type="ARBA" id="ARBA00004606"/>
    </source>
</evidence>
<dbReference type="GO" id="GO:0006508">
    <property type="term" value="P:proteolysis"/>
    <property type="evidence" value="ECO:0007669"/>
    <property type="project" value="UniProtKB-KW"/>
</dbReference>
<organism evidence="15 16">
    <name type="scientific">Ornithorhynchus anatinus</name>
    <name type="common">Duckbill platypus</name>
    <dbReference type="NCBI Taxonomy" id="9258"/>
    <lineage>
        <taxon>Eukaryota</taxon>
        <taxon>Metazoa</taxon>
        <taxon>Chordata</taxon>
        <taxon>Craniata</taxon>
        <taxon>Vertebrata</taxon>
        <taxon>Euteleostomi</taxon>
        <taxon>Mammalia</taxon>
        <taxon>Monotremata</taxon>
        <taxon>Ornithorhynchidae</taxon>
        <taxon>Ornithorhynchus</taxon>
    </lineage>
</organism>
<evidence type="ECO:0000256" key="5">
    <source>
        <dbReference type="ARBA" id="ARBA00022825"/>
    </source>
</evidence>
<evidence type="ECO:0000259" key="14">
    <source>
        <dbReference type="PROSITE" id="PS50240"/>
    </source>
</evidence>
<dbReference type="PANTHER" id="PTHR24252:SF28">
    <property type="entry name" value="TRANSMEMBRANE PROTEASE SERINE 11C ISOFORM X1"/>
    <property type="match status" value="1"/>
</dbReference>
<keyword evidence="7 12" id="KW-1133">Transmembrane helix</keyword>
<keyword evidence="2 10" id="KW-0645">Protease</keyword>
<dbReference type="Proteomes" id="UP000002279">
    <property type="component" value="Chromosome 10"/>
</dbReference>
<dbReference type="InterPro" id="IPR043504">
    <property type="entry name" value="Peptidase_S1_PA_chymotrypsin"/>
</dbReference>
<evidence type="ECO:0000259" key="13">
    <source>
        <dbReference type="PROSITE" id="PS50024"/>
    </source>
</evidence>
<proteinExistence type="inferred from homology"/>
<dbReference type="PROSITE" id="PS50024">
    <property type="entry name" value="SEA"/>
    <property type="match status" value="1"/>
</dbReference>
<keyword evidence="4 10" id="KW-0378">Hydrolase</keyword>
<dbReference type="InterPro" id="IPR017329">
    <property type="entry name" value="Pept_S1A_HAT/DESC1"/>
</dbReference>
<name>F6S8N8_ORNAN</name>
<evidence type="ECO:0000256" key="7">
    <source>
        <dbReference type="ARBA" id="ARBA00022989"/>
    </source>
</evidence>
<evidence type="ECO:0000313" key="15">
    <source>
        <dbReference type="Ensembl" id="ENSOANP00000006291.2"/>
    </source>
</evidence>
<evidence type="ECO:0000256" key="12">
    <source>
        <dbReference type="SAM" id="Phobius"/>
    </source>
</evidence>
<dbReference type="InParanoid" id="F6S8N8"/>
<dbReference type="SUPFAM" id="SSF50494">
    <property type="entry name" value="Trypsin-like serine proteases"/>
    <property type="match status" value="1"/>
</dbReference>
<dbReference type="InterPro" id="IPR018114">
    <property type="entry name" value="TRYPSIN_HIS"/>
</dbReference>
<dbReference type="CDD" id="cd00190">
    <property type="entry name" value="Tryp_SPc"/>
    <property type="match status" value="1"/>
</dbReference>